<protein>
    <recommendedName>
        <fullName evidence="5">NADH-quinone oxidoreductase subunit N</fullName>
        <ecNumber evidence="5">7.1.1.-</ecNumber>
    </recommendedName>
    <alternativeName>
        <fullName evidence="5">NADH dehydrogenase I subunit N</fullName>
    </alternativeName>
    <alternativeName>
        <fullName evidence="5">NDH-1 subunit N</fullName>
    </alternativeName>
</protein>
<dbReference type="Pfam" id="PF00361">
    <property type="entry name" value="Proton_antipo_M"/>
    <property type="match status" value="1"/>
</dbReference>
<evidence type="ECO:0000256" key="4">
    <source>
        <dbReference type="ARBA" id="ARBA00023136"/>
    </source>
</evidence>
<feature type="transmembrane region" description="Helical" evidence="5">
    <location>
        <begin position="270"/>
        <end position="294"/>
    </location>
</feature>
<keyword evidence="5" id="KW-0813">Transport</keyword>
<evidence type="ECO:0000256" key="6">
    <source>
        <dbReference type="RuleBase" id="RU000320"/>
    </source>
</evidence>
<feature type="transmembrane region" description="Helical" evidence="5">
    <location>
        <begin position="306"/>
        <end position="326"/>
    </location>
</feature>
<name>A0ABY2UMC5_9GAMM</name>
<comment type="similarity">
    <text evidence="5">Belongs to the complex I subunit 2 family.</text>
</comment>
<feature type="transmembrane region" description="Helical" evidence="5">
    <location>
        <begin position="76"/>
        <end position="94"/>
    </location>
</feature>
<sequence>MDWPVSTAAAAPVRGLEQPAGHLLHSTCCGWRQGRILTRSRAVSLRDFIALSPLLIVATGALVLLLQLAFVRSHRAAFATFLLTLAAASVDGWIRLPAVEQATAVTTLLRVDRFSLFFCLLFFFTSAVCGGLGYRYLRARLTGNRGTSTTLSSCPSSSSCGEFYFFVLLATLGACTLVSSQHFASFFLALELISLSLYPLLAFPVPLAKWGAGRDVSNREAALSLESGIKYLITSALATALALFGIALMYAATGNLQFSSMDFSRGESALLIGGFALLLAGVAFKLSLVPFHVWTADVYEGAPTPVTAFIATLGKTALLAILLRLFSEFSVHILETSVAMISLLAVASMLGGNLLALRQRNVKRLLAYSAIAHMGYFLVVYLVIDRGIAREATIYYLVAYTVTTLCAFSAVSLIDDAALSDVSNPQVTTGDDRNPFQQSFYRGLFWRSPTLSLCLAAALLSLAGIPFTVGFIGKFYLITAALDGQLWGLLGALIVGSALGLFYYLRLLLTLVEAPPIASGQTAGVRVVVDQPHTSAEPAARNNPLLISRSGLGLLLLLTALLLIFGIYPQMLINGINAL</sequence>
<feature type="transmembrane region" description="Helical" evidence="5">
    <location>
        <begin position="393"/>
        <end position="414"/>
    </location>
</feature>
<comment type="subunit">
    <text evidence="5">NDH-1 is composed of 14 different subunits. Subunits NuoA, H, J, K, L, M, N constitute the membrane sector of the complex.</text>
</comment>
<comment type="subcellular location">
    <subcellularLocation>
        <location evidence="5">Cell membrane</location>
        <topology evidence="5">Multi-pass membrane protein</topology>
    </subcellularLocation>
    <subcellularLocation>
        <location evidence="1">Endomembrane system</location>
        <topology evidence="1">Multi-pass membrane protein</topology>
    </subcellularLocation>
    <subcellularLocation>
        <location evidence="6">Membrane</location>
        <topology evidence="6">Multi-pass membrane protein</topology>
    </subcellularLocation>
</comment>
<evidence type="ECO:0000256" key="1">
    <source>
        <dbReference type="ARBA" id="ARBA00004127"/>
    </source>
</evidence>
<comment type="caution">
    <text evidence="8">The sequence shown here is derived from an EMBL/GenBank/DDBJ whole genome shotgun (WGS) entry which is preliminary data.</text>
</comment>
<dbReference type="HAMAP" id="MF_00445">
    <property type="entry name" value="NDH1_NuoN_1"/>
    <property type="match status" value="1"/>
</dbReference>
<feature type="domain" description="NADH:quinone oxidoreductase/Mrp antiporter transmembrane" evidence="7">
    <location>
        <begin position="180"/>
        <end position="499"/>
    </location>
</feature>
<dbReference type="InterPro" id="IPR010096">
    <property type="entry name" value="NADH-Q_OxRdtase_suN/2"/>
</dbReference>
<feature type="transmembrane region" description="Helical" evidence="5">
    <location>
        <begin position="114"/>
        <end position="137"/>
    </location>
</feature>
<keyword evidence="3 5" id="KW-1133">Transmembrane helix</keyword>
<keyword evidence="9" id="KW-1185">Reference proteome</keyword>
<gene>
    <name evidence="5" type="primary">nuoN</name>
    <name evidence="8" type="ORF">FDY93_02060</name>
</gene>
<evidence type="ECO:0000313" key="9">
    <source>
        <dbReference type="Proteomes" id="UP000306791"/>
    </source>
</evidence>
<feature type="transmembrane region" description="Helical" evidence="5">
    <location>
        <begin position="484"/>
        <end position="505"/>
    </location>
</feature>
<feature type="transmembrane region" description="Helical" evidence="5">
    <location>
        <begin position="450"/>
        <end position="472"/>
    </location>
</feature>
<keyword evidence="5" id="KW-0830">Ubiquinone</keyword>
<evidence type="ECO:0000313" key="8">
    <source>
        <dbReference type="EMBL" id="TLM79671.1"/>
    </source>
</evidence>
<feature type="transmembrane region" description="Helical" evidence="5">
    <location>
        <begin position="163"/>
        <end position="179"/>
    </location>
</feature>
<evidence type="ECO:0000259" key="7">
    <source>
        <dbReference type="Pfam" id="PF00361"/>
    </source>
</evidence>
<feature type="transmembrane region" description="Helical" evidence="5">
    <location>
        <begin position="338"/>
        <end position="359"/>
    </location>
</feature>
<feature type="transmembrane region" description="Helical" evidence="5">
    <location>
        <begin position="365"/>
        <end position="384"/>
    </location>
</feature>
<feature type="transmembrane region" description="Helical" evidence="5">
    <location>
        <begin position="228"/>
        <end position="250"/>
    </location>
</feature>
<feature type="transmembrane region" description="Helical" evidence="5">
    <location>
        <begin position="552"/>
        <end position="573"/>
    </location>
</feature>
<reference evidence="8 9" key="1">
    <citation type="submission" date="2019-05" db="EMBL/GenBank/DDBJ databases">
        <title>Microbulbifer harenosus sp. nov., an alginate-degrading bacterium isolated from coastal sand.</title>
        <authorList>
            <person name="Huang H."/>
            <person name="Mo K."/>
            <person name="Bao S."/>
        </authorList>
    </citation>
    <scope>NUCLEOTIDE SEQUENCE [LARGE SCALE GENOMIC DNA]</scope>
    <source>
        <strain evidence="8 9">HB161719</strain>
    </source>
</reference>
<keyword evidence="5" id="KW-0520">NAD</keyword>
<keyword evidence="5" id="KW-0874">Quinone</keyword>
<accession>A0ABY2UMC5</accession>
<feature type="transmembrane region" description="Helical" evidence="5">
    <location>
        <begin position="186"/>
        <end position="208"/>
    </location>
</feature>
<keyword evidence="2 5" id="KW-0812">Transmembrane</keyword>
<keyword evidence="5" id="KW-1003">Cell membrane</keyword>
<comment type="catalytic activity">
    <reaction evidence="5">
        <text>a quinone + NADH + 5 H(+)(in) = a quinol + NAD(+) + 4 H(+)(out)</text>
        <dbReference type="Rhea" id="RHEA:57888"/>
        <dbReference type="ChEBI" id="CHEBI:15378"/>
        <dbReference type="ChEBI" id="CHEBI:24646"/>
        <dbReference type="ChEBI" id="CHEBI:57540"/>
        <dbReference type="ChEBI" id="CHEBI:57945"/>
        <dbReference type="ChEBI" id="CHEBI:132124"/>
    </reaction>
</comment>
<evidence type="ECO:0000256" key="2">
    <source>
        <dbReference type="ARBA" id="ARBA00022692"/>
    </source>
</evidence>
<keyword evidence="4 5" id="KW-0472">Membrane</keyword>
<organism evidence="8 9">
    <name type="scientific">Microbulbifer harenosus</name>
    <dbReference type="NCBI Taxonomy" id="2576840"/>
    <lineage>
        <taxon>Bacteria</taxon>
        <taxon>Pseudomonadati</taxon>
        <taxon>Pseudomonadota</taxon>
        <taxon>Gammaproteobacteria</taxon>
        <taxon>Cellvibrionales</taxon>
        <taxon>Microbulbiferaceae</taxon>
        <taxon>Microbulbifer</taxon>
    </lineage>
</organism>
<feature type="transmembrane region" description="Helical" evidence="5">
    <location>
        <begin position="48"/>
        <end position="70"/>
    </location>
</feature>
<dbReference type="EMBL" id="VANI01000002">
    <property type="protein sequence ID" value="TLM79671.1"/>
    <property type="molecule type" value="Genomic_DNA"/>
</dbReference>
<dbReference type="EC" id="7.1.1.-" evidence="5"/>
<keyword evidence="5" id="KW-1278">Translocase</keyword>
<dbReference type="InterPro" id="IPR001750">
    <property type="entry name" value="ND/Mrp_TM"/>
</dbReference>
<proteinExistence type="inferred from homology"/>
<evidence type="ECO:0000256" key="3">
    <source>
        <dbReference type="ARBA" id="ARBA00022989"/>
    </source>
</evidence>
<dbReference type="Proteomes" id="UP000306791">
    <property type="component" value="Unassembled WGS sequence"/>
</dbReference>
<dbReference type="PANTHER" id="PTHR22773">
    <property type="entry name" value="NADH DEHYDROGENASE"/>
    <property type="match status" value="1"/>
</dbReference>
<comment type="function">
    <text evidence="5">NDH-1 shuttles electrons from NADH, via FMN and iron-sulfur (Fe-S) centers, to quinones in the respiratory chain. The immediate electron acceptor for the enzyme in this species is believed to be ubiquinone. Couples the redox reaction to proton translocation (for every two electrons transferred, four hydrogen ions are translocated across the cytoplasmic membrane), and thus conserves the redox energy in a proton gradient.</text>
</comment>
<evidence type="ECO:0000256" key="5">
    <source>
        <dbReference type="HAMAP-Rule" id="MF_00445"/>
    </source>
</evidence>